<protein>
    <submittedName>
        <fullName evidence="2">Uncharacterized protein</fullName>
    </submittedName>
</protein>
<dbReference type="PANTHER" id="PTHR46241">
    <property type="entry name" value="ARMADILLO REPEAT-CONTAINING PROTEIN 4 ARMC4"/>
    <property type="match status" value="1"/>
</dbReference>
<dbReference type="InterPro" id="IPR016024">
    <property type="entry name" value="ARM-type_fold"/>
</dbReference>
<dbReference type="EMBL" id="JAJJMB010010985">
    <property type="protein sequence ID" value="KAI3905430.1"/>
    <property type="molecule type" value="Genomic_DNA"/>
</dbReference>
<dbReference type="PROSITE" id="PS50176">
    <property type="entry name" value="ARM_REPEAT"/>
    <property type="match status" value="2"/>
</dbReference>
<feature type="repeat" description="ARM" evidence="1">
    <location>
        <begin position="391"/>
        <end position="419"/>
    </location>
</feature>
<dbReference type="AlphaFoldDB" id="A0AAD4SFS7"/>
<feature type="repeat" description="ARM" evidence="1">
    <location>
        <begin position="350"/>
        <end position="392"/>
    </location>
</feature>
<proteinExistence type="predicted"/>
<reference evidence="2" key="1">
    <citation type="submission" date="2022-04" db="EMBL/GenBank/DDBJ databases">
        <title>A functionally conserved STORR gene fusion in Papaver species that diverged 16.8 million years ago.</title>
        <authorList>
            <person name="Catania T."/>
        </authorList>
    </citation>
    <scope>NUCLEOTIDE SEQUENCE</scope>
    <source>
        <strain evidence="2">S-188037</strain>
    </source>
</reference>
<comment type="caution">
    <text evidence="2">The sequence shown here is derived from an EMBL/GenBank/DDBJ whole genome shotgun (WGS) entry which is preliminary data.</text>
</comment>
<dbReference type="Gene3D" id="1.25.10.10">
    <property type="entry name" value="Leucine-rich Repeat Variant"/>
    <property type="match status" value="2"/>
</dbReference>
<gene>
    <name evidence="2" type="ORF">MKW98_013228</name>
</gene>
<name>A0AAD4SFS7_9MAGN</name>
<dbReference type="InterPro" id="IPR000225">
    <property type="entry name" value="Armadillo"/>
</dbReference>
<dbReference type="Proteomes" id="UP001202328">
    <property type="component" value="Unassembled WGS sequence"/>
</dbReference>
<evidence type="ECO:0000256" key="1">
    <source>
        <dbReference type="PROSITE-ProRule" id="PRU00259"/>
    </source>
</evidence>
<sequence length="473" mass="51519">MDRGEGSQLGKDTNWEHYLHLYEEIIASENESLQIKATIKLGRISNDVPENVLTRAIPILVELLRRPLTLNNSNLSIQEASAYCLSRIAHCQGGDDDLILAAIVHSGVVPLVLSFLQNSSQCSFSKILMKFLWRIVSFSNPNRVAVVRNGGFETVLGLLGLYSDESRRYLLEILSALALLREVRRVIINSGGLPFLVESAKKGSIVSRARAAHAIGLIGTTRRVKRILVELGVVPVLAELLGVGDTSTKIIAGNALGIVASHIDFLRPVAEAGAIPLYAELLQGTEPIAKEIAEDVFCILAVAEENAVSIAEHLVRILQGDNDEAKAAAADVLWDLSGYKHSVSVARSSGAIPVLVDILRNSNGDVREKVSGAIAQLSYDEVDRGALADAGVIPILVGLLQDELEELKDNAAEALINFSEDPLLRDRMSEALDIPSFQSVQSRLIRIRATDQHTVTHLRQMSIEQFTWDPELS</sequence>
<dbReference type="InterPro" id="IPR011989">
    <property type="entry name" value="ARM-like"/>
</dbReference>
<dbReference type="SUPFAM" id="SSF48371">
    <property type="entry name" value="ARM repeat"/>
    <property type="match status" value="1"/>
</dbReference>
<evidence type="ECO:0000313" key="2">
    <source>
        <dbReference type="EMBL" id="KAI3905430.1"/>
    </source>
</evidence>
<keyword evidence="3" id="KW-1185">Reference proteome</keyword>
<dbReference type="PANTHER" id="PTHR46241:SF1">
    <property type="entry name" value="OUTER DYNEIN ARM-DOCKING COMPLEX SUBUNIT 2"/>
    <property type="match status" value="1"/>
</dbReference>
<organism evidence="2 3">
    <name type="scientific">Papaver atlanticum</name>
    <dbReference type="NCBI Taxonomy" id="357466"/>
    <lineage>
        <taxon>Eukaryota</taxon>
        <taxon>Viridiplantae</taxon>
        <taxon>Streptophyta</taxon>
        <taxon>Embryophyta</taxon>
        <taxon>Tracheophyta</taxon>
        <taxon>Spermatophyta</taxon>
        <taxon>Magnoliopsida</taxon>
        <taxon>Ranunculales</taxon>
        <taxon>Papaveraceae</taxon>
        <taxon>Papaveroideae</taxon>
        <taxon>Papaver</taxon>
    </lineage>
</organism>
<dbReference type="SMART" id="SM00185">
    <property type="entry name" value="ARM"/>
    <property type="match status" value="7"/>
</dbReference>
<accession>A0AAD4SFS7</accession>
<evidence type="ECO:0000313" key="3">
    <source>
        <dbReference type="Proteomes" id="UP001202328"/>
    </source>
</evidence>